<evidence type="ECO:0000313" key="3">
    <source>
        <dbReference type="EMBL" id="NIJ64652.1"/>
    </source>
</evidence>
<sequence>MNVRIAYIEEPPFYWTGDDKRPTGADIEVAEAVLRAIGVTSIEYHLTSFGELLPGVQEGRWDMNVPIYVTEERAREVAFSDPIWTIGDGFVVRSGNPKALTSYEAVAARNDARLGLIREQIQYAAAKAVGVTDSQIVILKSQPEGVAALMAEEIDAFPGTAIGSRAIAGANPALESIDVDAGTSSDAPVGAFSFSKDNRGLLDAVNKQLRQYLGSADHRARVAKYGFTQAEIDGVIGTAQ</sequence>
<evidence type="ECO:0000313" key="4">
    <source>
        <dbReference type="Proteomes" id="UP000564677"/>
    </source>
</evidence>
<feature type="domain" description="Solute-binding protein family 3/N-terminal" evidence="2">
    <location>
        <begin position="2"/>
        <end position="229"/>
    </location>
</feature>
<evidence type="ECO:0000256" key="1">
    <source>
        <dbReference type="ARBA" id="ARBA00022729"/>
    </source>
</evidence>
<dbReference type="InterPro" id="IPR001638">
    <property type="entry name" value="Solute-binding_3/MltF_N"/>
</dbReference>
<comment type="caution">
    <text evidence="3">The sequence shown here is derived from an EMBL/GenBank/DDBJ whole genome shotgun (WGS) entry which is preliminary data.</text>
</comment>
<dbReference type="EMBL" id="JAASQV010000001">
    <property type="protein sequence ID" value="NIJ64652.1"/>
    <property type="molecule type" value="Genomic_DNA"/>
</dbReference>
<name>A0A7X5UZV7_9SPHN</name>
<keyword evidence="4" id="KW-1185">Reference proteome</keyword>
<dbReference type="SUPFAM" id="SSF53850">
    <property type="entry name" value="Periplasmic binding protein-like II"/>
    <property type="match status" value="1"/>
</dbReference>
<protein>
    <submittedName>
        <fullName evidence="3">Polar amino acid transport system substrate-binding protein</fullName>
    </submittedName>
</protein>
<dbReference type="Proteomes" id="UP000564677">
    <property type="component" value="Unassembled WGS sequence"/>
</dbReference>
<dbReference type="Pfam" id="PF00497">
    <property type="entry name" value="SBP_bac_3"/>
    <property type="match status" value="1"/>
</dbReference>
<dbReference type="SMART" id="SM00062">
    <property type="entry name" value="PBPb"/>
    <property type="match status" value="1"/>
</dbReference>
<dbReference type="AlphaFoldDB" id="A0A7X5UZV7"/>
<proteinExistence type="predicted"/>
<organism evidence="3 4">
    <name type="scientific">Sphingomonas leidyi</name>
    <dbReference type="NCBI Taxonomy" id="68569"/>
    <lineage>
        <taxon>Bacteria</taxon>
        <taxon>Pseudomonadati</taxon>
        <taxon>Pseudomonadota</taxon>
        <taxon>Alphaproteobacteria</taxon>
        <taxon>Sphingomonadales</taxon>
        <taxon>Sphingomonadaceae</taxon>
        <taxon>Sphingomonas</taxon>
    </lineage>
</organism>
<dbReference type="RefSeq" id="WP_167298973.1">
    <property type="nucleotide sequence ID" value="NZ_JAASQV010000001.1"/>
</dbReference>
<accession>A0A7X5UZV7</accession>
<keyword evidence="1" id="KW-0732">Signal</keyword>
<reference evidence="3 4" key="1">
    <citation type="submission" date="2020-03" db="EMBL/GenBank/DDBJ databases">
        <title>Genomic Encyclopedia of Type Strains, Phase IV (KMG-IV): sequencing the most valuable type-strain genomes for metagenomic binning, comparative biology and taxonomic classification.</title>
        <authorList>
            <person name="Goeker M."/>
        </authorList>
    </citation>
    <scope>NUCLEOTIDE SEQUENCE [LARGE SCALE GENOMIC DNA]</scope>
    <source>
        <strain evidence="3 4">DSM 4733</strain>
    </source>
</reference>
<gene>
    <name evidence="3" type="ORF">FHR20_001583</name>
</gene>
<dbReference type="Gene3D" id="3.40.190.10">
    <property type="entry name" value="Periplasmic binding protein-like II"/>
    <property type="match status" value="2"/>
</dbReference>
<dbReference type="PANTHER" id="PTHR35936:SF17">
    <property type="entry name" value="ARGININE-BINDING EXTRACELLULAR PROTEIN ARTP"/>
    <property type="match status" value="1"/>
</dbReference>
<evidence type="ECO:0000259" key="2">
    <source>
        <dbReference type="SMART" id="SM00062"/>
    </source>
</evidence>
<dbReference type="PANTHER" id="PTHR35936">
    <property type="entry name" value="MEMBRANE-BOUND LYTIC MUREIN TRANSGLYCOSYLASE F"/>
    <property type="match status" value="1"/>
</dbReference>